<dbReference type="EMBL" id="JAGPXC010000008">
    <property type="protein sequence ID" value="KAH6647887.1"/>
    <property type="molecule type" value="Genomic_DNA"/>
</dbReference>
<keyword evidence="3" id="KW-1185">Reference proteome</keyword>
<dbReference type="AlphaFoldDB" id="A0A9P8UDG4"/>
<dbReference type="RefSeq" id="XP_045954399.1">
    <property type="nucleotide sequence ID" value="XM_046100684.1"/>
</dbReference>
<reference evidence="2" key="1">
    <citation type="journal article" date="2021" name="Nat. Commun.">
        <title>Genetic determinants of endophytism in the Arabidopsis root mycobiome.</title>
        <authorList>
            <person name="Mesny F."/>
            <person name="Miyauchi S."/>
            <person name="Thiergart T."/>
            <person name="Pickel B."/>
            <person name="Atanasova L."/>
            <person name="Karlsson M."/>
            <person name="Huettel B."/>
            <person name="Barry K.W."/>
            <person name="Haridas S."/>
            <person name="Chen C."/>
            <person name="Bauer D."/>
            <person name="Andreopoulos W."/>
            <person name="Pangilinan J."/>
            <person name="LaButti K."/>
            <person name="Riley R."/>
            <person name="Lipzen A."/>
            <person name="Clum A."/>
            <person name="Drula E."/>
            <person name="Henrissat B."/>
            <person name="Kohler A."/>
            <person name="Grigoriev I.V."/>
            <person name="Martin F.M."/>
            <person name="Hacquard S."/>
        </authorList>
    </citation>
    <scope>NUCLEOTIDE SEQUENCE</scope>
    <source>
        <strain evidence="2">MPI-SDFR-AT-0073</strain>
    </source>
</reference>
<evidence type="ECO:0000313" key="2">
    <source>
        <dbReference type="EMBL" id="KAH6647887.1"/>
    </source>
</evidence>
<dbReference type="GeneID" id="70129576"/>
<evidence type="ECO:0000256" key="1">
    <source>
        <dbReference type="SAM" id="Coils"/>
    </source>
</evidence>
<gene>
    <name evidence="2" type="ORF">BKA67DRAFT_539717</name>
</gene>
<sequence>MCLQIATHTQVCDTRPTIKISQDSDSTVVDPFRAPDVLCSCEKGSDARGSQQDCGTITTRLVQCPCDNVVQYHTYVLSPSGSVESPVWREEVYTMEEHYGVHRSLGSTPISEELRAARCGVRFHRSQLEARELDAKQAFRELRSAREECQVARLRHEDTQIVQLAEHKAKFCEKVREAVCKKASELSKCAQNWEALVELLEKQELGKTGAVEMP</sequence>
<dbReference type="Proteomes" id="UP000758603">
    <property type="component" value="Unassembled WGS sequence"/>
</dbReference>
<evidence type="ECO:0000313" key="3">
    <source>
        <dbReference type="Proteomes" id="UP000758603"/>
    </source>
</evidence>
<name>A0A9P8UDG4_9PEZI</name>
<protein>
    <submittedName>
        <fullName evidence="2">Uncharacterized protein</fullName>
    </submittedName>
</protein>
<keyword evidence="1" id="KW-0175">Coiled coil</keyword>
<organism evidence="2 3">
    <name type="scientific">Truncatella angustata</name>
    <dbReference type="NCBI Taxonomy" id="152316"/>
    <lineage>
        <taxon>Eukaryota</taxon>
        <taxon>Fungi</taxon>
        <taxon>Dikarya</taxon>
        <taxon>Ascomycota</taxon>
        <taxon>Pezizomycotina</taxon>
        <taxon>Sordariomycetes</taxon>
        <taxon>Xylariomycetidae</taxon>
        <taxon>Amphisphaeriales</taxon>
        <taxon>Sporocadaceae</taxon>
        <taxon>Truncatella</taxon>
    </lineage>
</organism>
<proteinExistence type="predicted"/>
<accession>A0A9P8UDG4</accession>
<comment type="caution">
    <text evidence="2">The sequence shown here is derived from an EMBL/GenBank/DDBJ whole genome shotgun (WGS) entry which is preliminary data.</text>
</comment>
<feature type="coiled-coil region" evidence="1">
    <location>
        <begin position="128"/>
        <end position="155"/>
    </location>
</feature>
<dbReference type="OrthoDB" id="4703408at2759"/>